<keyword evidence="3" id="KW-1185">Reference proteome</keyword>
<feature type="chain" id="PRO_5031446902" description="Lipoprotein SmpA/OmlA domain-containing protein" evidence="1">
    <location>
        <begin position="19"/>
        <end position="138"/>
    </location>
</feature>
<feature type="signal peptide" evidence="1">
    <location>
        <begin position="1"/>
        <end position="18"/>
    </location>
</feature>
<evidence type="ECO:0008006" key="4">
    <source>
        <dbReference type="Google" id="ProtNLM"/>
    </source>
</evidence>
<dbReference type="Proteomes" id="UP000528286">
    <property type="component" value="Unassembled WGS sequence"/>
</dbReference>
<dbReference type="AlphaFoldDB" id="A0A7W6NL73"/>
<sequence>MRKTFACLSLAFGLAVLAGCVTGEDVTRGTATLIGRPVEEAFDRIGFPDEERQIAGRTVYTWRNREIGSYEVPTSEIVTTYVDGHPVESVLQGSRTEVYERQCQLDLVVGRGGIVERAQADGNLAGCSRYAALAPKRR</sequence>
<organism evidence="2 3">
    <name type="scientific">Gellertiella hungarica</name>
    <dbReference type="NCBI Taxonomy" id="1572859"/>
    <lineage>
        <taxon>Bacteria</taxon>
        <taxon>Pseudomonadati</taxon>
        <taxon>Pseudomonadota</taxon>
        <taxon>Alphaproteobacteria</taxon>
        <taxon>Hyphomicrobiales</taxon>
        <taxon>Rhizobiaceae</taxon>
        <taxon>Gellertiella</taxon>
    </lineage>
</organism>
<keyword evidence="1" id="KW-0732">Signal</keyword>
<name>A0A7W6NL73_9HYPH</name>
<dbReference type="RefSeq" id="WP_183366310.1">
    <property type="nucleotide sequence ID" value="NZ_JACIEZ010000003.1"/>
</dbReference>
<reference evidence="2 3" key="1">
    <citation type="submission" date="2020-08" db="EMBL/GenBank/DDBJ databases">
        <title>Genomic Encyclopedia of Type Strains, Phase IV (KMG-IV): sequencing the most valuable type-strain genomes for metagenomic binning, comparative biology and taxonomic classification.</title>
        <authorList>
            <person name="Goeker M."/>
        </authorList>
    </citation>
    <scope>NUCLEOTIDE SEQUENCE [LARGE SCALE GENOMIC DNA]</scope>
    <source>
        <strain evidence="2 3">DSM 29853</strain>
    </source>
</reference>
<evidence type="ECO:0000313" key="3">
    <source>
        <dbReference type="Proteomes" id="UP000528286"/>
    </source>
</evidence>
<gene>
    <name evidence="2" type="ORF">GGR23_002219</name>
</gene>
<proteinExistence type="predicted"/>
<evidence type="ECO:0000313" key="2">
    <source>
        <dbReference type="EMBL" id="MBB4065032.1"/>
    </source>
</evidence>
<protein>
    <recommendedName>
        <fullName evidence="4">Lipoprotein SmpA/OmlA domain-containing protein</fullName>
    </recommendedName>
</protein>
<comment type="caution">
    <text evidence="2">The sequence shown here is derived from an EMBL/GenBank/DDBJ whole genome shotgun (WGS) entry which is preliminary data.</text>
</comment>
<dbReference type="EMBL" id="JACIEZ010000003">
    <property type="protein sequence ID" value="MBB4065032.1"/>
    <property type="molecule type" value="Genomic_DNA"/>
</dbReference>
<accession>A0A7W6NL73</accession>
<dbReference type="PROSITE" id="PS51257">
    <property type="entry name" value="PROKAR_LIPOPROTEIN"/>
    <property type="match status" value="1"/>
</dbReference>
<evidence type="ECO:0000256" key="1">
    <source>
        <dbReference type="SAM" id="SignalP"/>
    </source>
</evidence>